<evidence type="ECO:0000313" key="3">
    <source>
        <dbReference type="Proteomes" id="UP000593571"/>
    </source>
</evidence>
<dbReference type="EMBL" id="JACASE010000016">
    <property type="protein sequence ID" value="KAF6401388.1"/>
    <property type="molecule type" value="Genomic_DNA"/>
</dbReference>
<gene>
    <name evidence="2" type="ORF">HJG63_009498</name>
</gene>
<feature type="region of interest" description="Disordered" evidence="1">
    <location>
        <begin position="48"/>
        <end position="115"/>
    </location>
</feature>
<accession>A0A7J8BRL5</accession>
<keyword evidence="3" id="KW-1185">Reference proteome</keyword>
<reference evidence="2 3" key="1">
    <citation type="journal article" date="2020" name="Nature">
        <title>Six reference-quality genomes reveal evolution of bat adaptations.</title>
        <authorList>
            <person name="Jebb D."/>
            <person name="Huang Z."/>
            <person name="Pippel M."/>
            <person name="Hughes G.M."/>
            <person name="Lavrichenko K."/>
            <person name="Devanna P."/>
            <person name="Winkler S."/>
            <person name="Jermiin L.S."/>
            <person name="Skirmuntt E.C."/>
            <person name="Katzourakis A."/>
            <person name="Burkitt-Gray L."/>
            <person name="Ray D.A."/>
            <person name="Sullivan K.A.M."/>
            <person name="Roscito J.G."/>
            <person name="Kirilenko B.M."/>
            <person name="Davalos L.M."/>
            <person name="Corthals A.P."/>
            <person name="Power M.L."/>
            <person name="Jones G."/>
            <person name="Ransome R.D."/>
            <person name="Dechmann D.K.N."/>
            <person name="Locatelli A.G."/>
            <person name="Puechmaille S.J."/>
            <person name="Fedrigo O."/>
            <person name="Jarvis E.D."/>
            <person name="Hiller M."/>
            <person name="Vernes S.C."/>
            <person name="Myers E.W."/>
            <person name="Teeling E.C."/>
        </authorList>
    </citation>
    <scope>NUCLEOTIDE SEQUENCE [LARGE SCALE GENOMIC DNA]</scope>
    <source>
        <strain evidence="2">MRouAeg1</strain>
        <tissue evidence="2">Muscle</tissue>
    </source>
</reference>
<dbReference type="AlphaFoldDB" id="A0A7J8BRL5"/>
<comment type="caution">
    <text evidence="2">The sequence shown here is derived from an EMBL/GenBank/DDBJ whole genome shotgun (WGS) entry which is preliminary data.</text>
</comment>
<sequence>MTEGPTATGFRVLSSWCVRNGGRSVRAEHLGHGQRPLGWVAVTEPPASERMVDGPEPLASCPFPSLRGIVSSRARPSEEPPPGPPPGPLPGPHQLRAAGPCTGYGKGQMWRSRGASGPLLTHRLKAINCTDRGDLKCQGSGGASDKPEGDGLGPSQMSGRAPSVTPSLGQAGRRVPSCSPAPARAVRPLPCPS</sequence>
<feature type="region of interest" description="Disordered" evidence="1">
    <location>
        <begin position="130"/>
        <end position="193"/>
    </location>
</feature>
<name>A0A7J8BRL5_ROUAE</name>
<organism evidence="2 3">
    <name type="scientific">Rousettus aegyptiacus</name>
    <name type="common">Egyptian fruit bat</name>
    <name type="synonym">Pteropus aegyptiacus</name>
    <dbReference type="NCBI Taxonomy" id="9407"/>
    <lineage>
        <taxon>Eukaryota</taxon>
        <taxon>Metazoa</taxon>
        <taxon>Chordata</taxon>
        <taxon>Craniata</taxon>
        <taxon>Vertebrata</taxon>
        <taxon>Euteleostomi</taxon>
        <taxon>Mammalia</taxon>
        <taxon>Eutheria</taxon>
        <taxon>Laurasiatheria</taxon>
        <taxon>Chiroptera</taxon>
        <taxon>Yinpterochiroptera</taxon>
        <taxon>Pteropodoidea</taxon>
        <taxon>Pteropodidae</taxon>
        <taxon>Rousettinae</taxon>
        <taxon>Rousettus</taxon>
    </lineage>
</organism>
<evidence type="ECO:0000256" key="1">
    <source>
        <dbReference type="SAM" id="MobiDB-lite"/>
    </source>
</evidence>
<dbReference type="Proteomes" id="UP000593571">
    <property type="component" value="Unassembled WGS sequence"/>
</dbReference>
<feature type="compositionally biased region" description="Pro residues" evidence="1">
    <location>
        <begin position="79"/>
        <end position="91"/>
    </location>
</feature>
<evidence type="ECO:0000313" key="2">
    <source>
        <dbReference type="EMBL" id="KAF6401388.1"/>
    </source>
</evidence>
<proteinExistence type="predicted"/>
<protein>
    <submittedName>
        <fullName evidence="2">Uncharacterized protein</fullName>
    </submittedName>
</protein>